<keyword evidence="4" id="KW-0175">Coiled coil</keyword>
<name>A0A5N6L1M3_9ROSI</name>
<dbReference type="GO" id="GO:0051295">
    <property type="term" value="P:establishment of meiotic spindle localization"/>
    <property type="evidence" value="ECO:0007669"/>
    <property type="project" value="TreeGrafter"/>
</dbReference>
<dbReference type="PANTHER" id="PTHR22706">
    <property type="entry name" value="ASSEMBLY FACTOR FOR SPINDLE MICROTUBULES"/>
    <property type="match status" value="1"/>
</dbReference>
<feature type="region of interest" description="Disordered" evidence="5">
    <location>
        <begin position="292"/>
        <end position="336"/>
    </location>
</feature>
<dbReference type="InterPro" id="IPR036872">
    <property type="entry name" value="CH_dom_sf"/>
</dbReference>
<dbReference type="AlphaFoldDB" id="A0A5N6L1M3"/>
<feature type="domain" description="Calponin-homology (CH)" evidence="6">
    <location>
        <begin position="652"/>
        <end position="804"/>
    </location>
</feature>
<reference evidence="7 8" key="1">
    <citation type="submission" date="2019-06" db="EMBL/GenBank/DDBJ databases">
        <title>A chromosomal-level reference genome of Carpinus fangiana (Coryloideae, Betulaceae).</title>
        <authorList>
            <person name="Yang X."/>
            <person name="Wang Z."/>
            <person name="Zhang L."/>
            <person name="Hao G."/>
            <person name="Liu J."/>
            <person name="Yang Y."/>
        </authorList>
    </citation>
    <scope>NUCLEOTIDE SEQUENCE [LARGE SCALE GENOMIC DNA]</scope>
    <source>
        <strain evidence="7">Cfa_2016G</strain>
        <tissue evidence="7">Leaf</tissue>
    </source>
</reference>
<comment type="caution">
    <text evidence="7">The sequence shown here is derived from an EMBL/GenBank/DDBJ whole genome shotgun (WGS) entry which is preliminary data.</text>
</comment>
<evidence type="ECO:0000256" key="3">
    <source>
        <dbReference type="ARBA" id="ARBA00022860"/>
    </source>
</evidence>
<keyword evidence="2" id="KW-0963">Cytoplasm</keyword>
<dbReference type="Proteomes" id="UP000327013">
    <property type="component" value="Unassembled WGS sequence"/>
</dbReference>
<organism evidence="7 8">
    <name type="scientific">Carpinus fangiana</name>
    <dbReference type="NCBI Taxonomy" id="176857"/>
    <lineage>
        <taxon>Eukaryota</taxon>
        <taxon>Viridiplantae</taxon>
        <taxon>Streptophyta</taxon>
        <taxon>Embryophyta</taxon>
        <taxon>Tracheophyta</taxon>
        <taxon>Spermatophyta</taxon>
        <taxon>Magnoliopsida</taxon>
        <taxon>eudicotyledons</taxon>
        <taxon>Gunneridae</taxon>
        <taxon>Pentapetalae</taxon>
        <taxon>rosids</taxon>
        <taxon>fabids</taxon>
        <taxon>Fagales</taxon>
        <taxon>Betulaceae</taxon>
        <taxon>Carpinus</taxon>
    </lineage>
</organism>
<evidence type="ECO:0000256" key="1">
    <source>
        <dbReference type="ARBA" id="ARBA00004496"/>
    </source>
</evidence>
<dbReference type="EMBL" id="VIBQ01000057">
    <property type="protein sequence ID" value="KAB8532559.1"/>
    <property type="molecule type" value="Genomic_DNA"/>
</dbReference>
<accession>A0A5N6L1M3</accession>
<dbReference type="CDD" id="cd21223">
    <property type="entry name" value="CH_ASPM_rpt1"/>
    <property type="match status" value="1"/>
</dbReference>
<comment type="subcellular location">
    <subcellularLocation>
        <location evidence="1">Cytoplasm</location>
    </subcellularLocation>
</comment>
<evidence type="ECO:0000259" key="6">
    <source>
        <dbReference type="PROSITE" id="PS50021"/>
    </source>
</evidence>
<evidence type="ECO:0000256" key="2">
    <source>
        <dbReference type="ARBA" id="ARBA00022490"/>
    </source>
</evidence>
<dbReference type="SUPFAM" id="SSF47576">
    <property type="entry name" value="Calponin-homology domain, CH-domain"/>
    <property type="match status" value="1"/>
</dbReference>
<keyword evidence="8" id="KW-1185">Reference proteome</keyword>
<dbReference type="GO" id="GO:0000922">
    <property type="term" value="C:spindle pole"/>
    <property type="evidence" value="ECO:0007669"/>
    <property type="project" value="TreeGrafter"/>
</dbReference>
<dbReference type="InterPro" id="IPR001715">
    <property type="entry name" value="CH_dom"/>
</dbReference>
<dbReference type="GO" id="GO:0007051">
    <property type="term" value="P:spindle organization"/>
    <property type="evidence" value="ECO:0007669"/>
    <property type="project" value="TreeGrafter"/>
</dbReference>
<proteinExistence type="predicted"/>
<sequence length="1049" mass="114967">MSAYGDPTPCPPPRMSAHDKVGAWLDANAPTEEVTVAGIPIVKTGNRMIDARPRRPGRAISKKNVGFEILDEENDTFAFHTSVRPPAPTPANEAMTHSLGASVRAAPRRSSMFLPPASRPSLDTSRDNDLVPRKRRISVIAEDGADSTIALPDATTNFTLAHIPEHKSTIRREPRRRTVYIPPDDTTVMTIHPGHAASAAQPRRPRRSDVFLDLADVPEGNPEPLLRPARHLPRASLSGAPRRAPLGRSARQSLAPNAQLGDMAGSGGGKENLPPGRTMDAKRLGKRASLMIPSIQEQPHRTDSIMQPTSQSQDMLPPPPQTHPSYMGPLVPGQSGSSQLVAARRETMGASGMMSTAAMANSRRRSLAPALLAQSRRQSQLLKLPESLAAPSLLSKGKTLAPRYSVIAEDVATPELYEDNWISHQETAMAQLINSLFVSVGHDTHGRGPRDRGLRRDLLNIHQDPSNALLHKRLQASLQFGALCMPQDMLQQVARIRVDIGQRQRFLDLWMKTYNRSALQAAAEVVLAREIGVSPRTSDYSGSDSTAATDRASSKAISAFLQTFLVENADVATGRLSLIASAIETSAMDGSGGKGIAWGWRRTVLRSLMLILLLDRAKNAGVFRGCLFQTSSPCKSSHSIVQALAKILIPSIGDIQRVLSHLNYCVSYTQYPLQEYTYQTSNLATDLRDGIRLTRLVETLLYPPASLALRNADEDITVSMPAGDILTCALNTQPQSQSWVLSQHLKYPCCGRSQKVFNVQIALSALSGVKEVSHLLAGIKAEDIVDGHREKTIGLLWALVSRWGMEVLVDFEALQREISRLSKAYRLLTIRQRQKQPKPIFEVDEAAENAEAAEIQYLQGEEKHKRLLQLWARNVGRLHGLRVENLSTAFADGCVWEAMLKEYACAIGVEKSTSPASSAQSSVAQKLRALGCSQAFISLFPPIAGASSSIGSNLSKLNNHGLAMNIPTSKTTIPLLAFLASRLLPAAQPHIAAATIQRAWRNAMTRDMVRRRLVCARLARDCAMVVQYRERIEWAARVIQRKWKVVCWK</sequence>
<dbReference type="GO" id="GO:0000278">
    <property type="term" value="P:mitotic cell cycle"/>
    <property type="evidence" value="ECO:0007669"/>
    <property type="project" value="TreeGrafter"/>
</dbReference>
<feature type="compositionally biased region" description="Polar residues" evidence="5">
    <location>
        <begin position="304"/>
        <end position="314"/>
    </location>
</feature>
<evidence type="ECO:0000256" key="5">
    <source>
        <dbReference type="SAM" id="MobiDB-lite"/>
    </source>
</evidence>
<feature type="region of interest" description="Disordered" evidence="5">
    <location>
        <begin position="215"/>
        <end position="280"/>
    </location>
</feature>
<dbReference type="Pfam" id="PF00307">
    <property type="entry name" value="CH"/>
    <property type="match status" value="1"/>
</dbReference>
<evidence type="ECO:0000256" key="4">
    <source>
        <dbReference type="SAM" id="Coils"/>
    </source>
</evidence>
<dbReference type="PANTHER" id="PTHR22706:SF1">
    <property type="entry name" value="ASSEMBLY FACTOR FOR SPINDLE MICROTUBULES"/>
    <property type="match status" value="1"/>
</dbReference>
<gene>
    <name evidence="7" type="ORF">FH972_025504</name>
</gene>
<dbReference type="GO" id="GO:0005737">
    <property type="term" value="C:cytoplasm"/>
    <property type="evidence" value="ECO:0007669"/>
    <property type="project" value="UniProtKB-SubCell"/>
</dbReference>
<protein>
    <recommendedName>
        <fullName evidence="6">Calponin-homology (CH) domain-containing protein</fullName>
    </recommendedName>
</protein>
<feature type="coiled-coil region" evidence="4">
    <location>
        <begin position="811"/>
        <end position="863"/>
    </location>
</feature>
<keyword evidence="3" id="KW-0112">Calmodulin-binding</keyword>
<dbReference type="GO" id="GO:0005516">
    <property type="term" value="F:calmodulin binding"/>
    <property type="evidence" value="ECO:0007669"/>
    <property type="project" value="UniProtKB-KW"/>
</dbReference>
<dbReference type="Gene3D" id="1.10.418.10">
    <property type="entry name" value="Calponin-like domain"/>
    <property type="match status" value="1"/>
</dbReference>
<evidence type="ECO:0000313" key="7">
    <source>
        <dbReference type="EMBL" id="KAB8532559.1"/>
    </source>
</evidence>
<dbReference type="PROSITE" id="PS50021">
    <property type="entry name" value="CH"/>
    <property type="match status" value="1"/>
</dbReference>
<dbReference type="OrthoDB" id="2148418at2759"/>
<dbReference type="InterPro" id="IPR051185">
    <property type="entry name" value="ASPM"/>
</dbReference>
<evidence type="ECO:0000313" key="8">
    <source>
        <dbReference type="Proteomes" id="UP000327013"/>
    </source>
</evidence>